<keyword evidence="1" id="KW-1133">Transmembrane helix</keyword>
<evidence type="ECO:0000313" key="2">
    <source>
        <dbReference type="EMBL" id="MCA9376531.1"/>
    </source>
</evidence>
<sequence length="159" mass="18512">MEFRNLKKKLKLIKISLEYNFKVDTAYWFENISGTVFVLIYAVLVIIFNEIIFTTTESIGPYDKNMMRFFITIASFNFFIFGYMLVPSLMTMIRDINTGAFDYNLIRPVPSLFYTLTKSLNWFTLVRDGFAQTVLCAMFDEAAPATLRSGFRLFKQSLS</sequence>
<dbReference type="EMBL" id="JAGQLN010000004">
    <property type="protein sequence ID" value="MCA9376531.1"/>
    <property type="molecule type" value="Genomic_DNA"/>
</dbReference>
<reference evidence="2" key="1">
    <citation type="submission" date="2020-04" db="EMBL/GenBank/DDBJ databases">
        <authorList>
            <person name="Zhang T."/>
        </authorList>
    </citation>
    <scope>NUCLEOTIDE SEQUENCE</scope>
    <source>
        <strain evidence="2">HKST-UBA17</strain>
    </source>
</reference>
<feature type="transmembrane region" description="Helical" evidence="1">
    <location>
        <begin position="32"/>
        <end position="54"/>
    </location>
</feature>
<gene>
    <name evidence="2" type="ORF">KC685_01255</name>
</gene>
<keyword evidence="1" id="KW-0472">Membrane</keyword>
<accession>A0A955KXX7</accession>
<feature type="transmembrane region" description="Helical" evidence="1">
    <location>
        <begin position="66"/>
        <end position="86"/>
    </location>
</feature>
<dbReference type="PANTHER" id="PTHR36833:SF1">
    <property type="entry name" value="INTEGRAL MEMBRANE TRANSPORT PROTEIN"/>
    <property type="match status" value="1"/>
</dbReference>
<name>A0A955KXX7_9BACT</name>
<proteinExistence type="predicted"/>
<protein>
    <submittedName>
        <fullName evidence="2">ABC-2 family transporter protein</fullName>
    </submittedName>
</protein>
<dbReference type="AlphaFoldDB" id="A0A955KXX7"/>
<dbReference type="Proteomes" id="UP000741282">
    <property type="component" value="Unassembled WGS sequence"/>
</dbReference>
<dbReference type="InterPro" id="IPR010390">
    <property type="entry name" value="ABC-2_transporter-like"/>
</dbReference>
<evidence type="ECO:0000313" key="3">
    <source>
        <dbReference type="Proteomes" id="UP000741282"/>
    </source>
</evidence>
<dbReference type="Pfam" id="PF06182">
    <property type="entry name" value="ABC2_membrane_6"/>
    <property type="match status" value="1"/>
</dbReference>
<evidence type="ECO:0000256" key="1">
    <source>
        <dbReference type="SAM" id="Phobius"/>
    </source>
</evidence>
<keyword evidence="1" id="KW-0812">Transmembrane</keyword>
<dbReference type="PANTHER" id="PTHR36833">
    <property type="entry name" value="SLR0610 PROTEIN-RELATED"/>
    <property type="match status" value="1"/>
</dbReference>
<organism evidence="2 3">
    <name type="scientific">Candidatus Dojkabacteria bacterium</name>
    <dbReference type="NCBI Taxonomy" id="2099670"/>
    <lineage>
        <taxon>Bacteria</taxon>
        <taxon>Candidatus Dojkabacteria</taxon>
    </lineage>
</organism>
<comment type="caution">
    <text evidence="2">The sequence shown here is derived from an EMBL/GenBank/DDBJ whole genome shotgun (WGS) entry which is preliminary data.</text>
</comment>
<reference evidence="2" key="2">
    <citation type="journal article" date="2021" name="Microbiome">
        <title>Successional dynamics and alternative stable states in a saline activated sludge microbial community over 9 years.</title>
        <authorList>
            <person name="Wang Y."/>
            <person name="Ye J."/>
            <person name="Ju F."/>
            <person name="Liu L."/>
            <person name="Boyd J.A."/>
            <person name="Deng Y."/>
            <person name="Parks D.H."/>
            <person name="Jiang X."/>
            <person name="Yin X."/>
            <person name="Woodcroft B.J."/>
            <person name="Tyson G.W."/>
            <person name="Hugenholtz P."/>
            <person name="Polz M.F."/>
            <person name="Zhang T."/>
        </authorList>
    </citation>
    <scope>NUCLEOTIDE SEQUENCE</scope>
    <source>
        <strain evidence="2">HKST-UBA17</strain>
    </source>
</reference>